<comment type="caution">
    <text evidence="1">The sequence shown here is derived from an EMBL/GenBank/DDBJ whole genome shotgun (WGS) entry which is preliminary data.</text>
</comment>
<evidence type="ECO:0000313" key="2">
    <source>
        <dbReference type="Proteomes" id="UP000185860"/>
    </source>
</evidence>
<organism evidence="1 2">
    <name type="scientific">[Phormidium ambiguum] IAM M-71</name>
    <dbReference type="NCBI Taxonomy" id="454136"/>
    <lineage>
        <taxon>Bacteria</taxon>
        <taxon>Bacillati</taxon>
        <taxon>Cyanobacteriota</taxon>
        <taxon>Cyanophyceae</taxon>
        <taxon>Oscillatoriophycideae</taxon>
        <taxon>Aerosakkonematales</taxon>
        <taxon>Aerosakkonemataceae</taxon>
        <taxon>Floridanema</taxon>
    </lineage>
</organism>
<proteinExistence type="predicted"/>
<reference evidence="1 2" key="1">
    <citation type="submission" date="2016-11" db="EMBL/GenBank/DDBJ databases">
        <title>Draft Genome Sequences of Nine Cyanobacterial Strains from Diverse Habitats.</title>
        <authorList>
            <person name="Zhu T."/>
            <person name="Hou S."/>
            <person name="Lu X."/>
            <person name="Hess W.R."/>
        </authorList>
    </citation>
    <scope>NUCLEOTIDE SEQUENCE [LARGE SCALE GENOMIC DNA]</scope>
    <source>
        <strain evidence="1 2">IAM M-71</strain>
    </source>
</reference>
<sequence length="246" mass="28735">MKSWLVPVAKLHISDRTAMYSLLEKHFLGVIWDGFQTDLARKNWALLLKDETTNTLKGFSTLMFCQTKFSGETISVIYSGDTIVDPSVWSSTILPRSWIAAVNFLRRQYAENKLYWLLICSGFRTYRFLPVFWQEFYPRYDRNTPTMQANLMANLAQEYYGDYYNKASGIVRFKSPQVLREELIEIPQERLTNPHIQFFATKNLGYKFGDELVCLTEIDYQNLTHAGQRMWGAESPLEFVQDSILI</sequence>
<name>A0A1U7IKR0_9CYAN</name>
<protein>
    <recommendedName>
        <fullName evidence="3">GNAT family N-acetyltransferase</fullName>
    </recommendedName>
</protein>
<dbReference type="EMBL" id="MRCE01000010">
    <property type="protein sequence ID" value="OKH37828.1"/>
    <property type="molecule type" value="Genomic_DNA"/>
</dbReference>
<dbReference type="Proteomes" id="UP000185860">
    <property type="component" value="Unassembled WGS sequence"/>
</dbReference>
<evidence type="ECO:0000313" key="1">
    <source>
        <dbReference type="EMBL" id="OKH37828.1"/>
    </source>
</evidence>
<gene>
    <name evidence="1" type="ORF">NIES2119_11775</name>
</gene>
<dbReference type="RefSeq" id="WP_073593668.1">
    <property type="nucleotide sequence ID" value="NZ_MRCE01000010.1"/>
</dbReference>
<dbReference type="AlphaFoldDB" id="A0A1U7IKR0"/>
<dbReference type="STRING" id="454136.NIES2119_11775"/>
<dbReference type="OrthoDB" id="333393at2"/>
<accession>A0A1U7IKR0</accession>
<evidence type="ECO:0008006" key="3">
    <source>
        <dbReference type="Google" id="ProtNLM"/>
    </source>
</evidence>